<name>A0A9N8EQB2_9STRA</name>
<evidence type="ECO:0000313" key="9">
    <source>
        <dbReference type="Proteomes" id="UP001153069"/>
    </source>
</evidence>
<dbReference type="Proteomes" id="UP001153069">
    <property type="component" value="Unassembled WGS sequence"/>
</dbReference>
<evidence type="ECO:0000256" key="2">
    <source>
        <dbReference type="ARBA" id="ARBA00022448"/>
    </source>
</evidence>
<feature type="transmembrane region" description="Helical" evidence="7">
    <location>
        <begin position="300"/>
        <end position="321"/>
    </location>
</feature>
<comment type="caution">
    <text evidence="8">The sequence shown here is derived from an EMBL/GenBank/DDBJ whole genome shotgun (WGS) entry which is preliminary data.</text>
</comment>
<evidence type="ECO:0000256" key="6">
    <source>
        <dbReference type="SAM" id="MobiDB-lite"/>
    </source>
</evidence>
<dbReference type="PANTHER" id="PTHR10778:SF18">
    <property type="entry name" value="SUGAR PHOSPHATE TRANSPORTER DOMAIN-CONTAINING PROTEIN"/>
    <property type="match status" value="1"/>
</dbReference>
<dbReference type="GO" id="GO:0005460">
    <property type="term" value="F:UDP-glucose transmembrane transporter activity"/>
    <property type="evidence" value="ECO:0007669"/>
    <property type="project" value="TreeGrafter"/>
</dbReference>
<accession>A0A9N8EQB2</accession>
<keyword evidence="9" id="KW-1185">Reference proteome</keyword>
<dbReference type="OrthoDB" id="1601at2759"/>
<dbReference type="InterPro" id="IPR037185">
    <property type="entry name" value="EmrE-like"/>
</dbReference>
<evidence type="ECO:0000256" key="1">
    <source>
        <dbReference type="ARBA" id="ARBA00004141"/>
    </source>
</evidence>
<organism evidence="8 9">
    <name type="scientific">Seminavis robusta</name>
    <dbReference type="NCBI Taxonomy" id="568900"/>
    <lineage>
        <taxon>Eukaryota</taxon>
        <taxon>Sar</taxon>
        <taxon>Stramenopiles</taxon>
        <taxon>Ochrophyta</taxon>
        <taxon>Bacillariophyta</taxon>
        <taxon>Bacillariophyceae</taxon>
        <taxon>Bacillariophycidae</taxon>
        <taxon>Naviculales</taxon>
        <taxon>Naviculaceae</taxon>
        <taxon>Seminavis</taxon>
    </lineage>
</organism>
<feature type="transmembrane region" description="Helical" evidence="7">
    <location>
        <begin position="9"/>
        <end position="28"/>
    </location>
</feature>
<dbReference type="GO" id="GO:0005459">
    <property type="term" value="F:UDP-galactose transmembrane transporter activity"/>
    <property type="evidence" value="ECO:0007669"/>
    <property type="project" value="TreeGrafter"/>
</dbReference>
<feature type="transmembrane region" description="Helical" evidence="7">
    <location>
        <begin position="40"/>
        <end position="60"/>
    </location>
</feature>
<dbReference type="EMBL" id="CAICTM010001396">
    <property type="protein sequence ID" value="CAB9523279.1"/>
    <property type="molecule type" value="Genomic_DNA"/>
</dbReference>
<evidence type="ECO:0000313" key="8">
    <source>
        <dbReference type="EMBL" id="CAB9523279.1"/>
    </source>
</evidence>
<keyword evidence="5 7" id="KW-0472">Membrane</keyword>
<keyword evidence="4 7" id="KW-1133">Transmembrane helix</keyword>
<feature type="transmembrane region" description="Helical" evidence="7">
    <location>
        <begin position="220"/>
        <end position="242"/>
    </location>
</feature>
<dbReference type="SUPFAM" id="SSF103481">
    <property type="entry name" value="Multidrug resistance efflux transporter EmrE"/>
    <property type="match status" value="2"/>
</dbReference>
<evidence type="ECO:0000256" key="3">
    <source>
        <dbReference type="ARBA" id="ARBA00022692"/>
    </source>
</evidence>
<evidence type="ECO:0000256" key="4">
    <source>
        <dbReference type="ARBA" id="ARBA00022989"/>
    </source>
</evidence>
<feature type="compositionally biased region" description="Polar residues" evidence="6">
    <location>
        <begin position="364"/>
        <end position="376"/>
    </location>
</feature>
<dbReference type="AlphaFoldDB" id="A0A9N8EQB2"/>
<evidence type="ECO:0000256" key="7">
    <source>
        <dbReference type="SAM" id="Phobius"/>
    </source>
</evidence>
<dbReference type="GO" id="GO:0000139">
    <property type="term" value="C:Golgi membrane"/>
    <property type="evidence" value="ECO:0007669"/>
    <property type="project" value="TreeGrafter"/>
</dbReference>
<keyword evidence="2" id="KW-0813">Transport</keyword>
<proteinExistence type="predicted"/>
<keyword evidence="3 7" id="KW-0812">Transmembrane</keyword>
<dbReference type="PANTHER" id="PTHR10778">
    <property type="entry name" value="SOLUTE CARRIER FAMILY 35 MEMBER B"/>
    <property type="match status" value="1"/>
</dbReference>
<feature type="transmembrane region" description="Helical" evidence="7">
    <location>
        <begin position="272"/>
        <end position="293"/>
    </location>
</feature>
<gene>
    <name evidence="8" type="ORF">SEMRO_1398_G269280.1</name>
</gene>
<protein>
    <submittedName>
        <fullName evidence="8">35 member B1</fullName>
    </submittedName>
</protein>
<reference evidence="8" key="1">
    <citation type="submission" date="2020-06" db="EMBL/GenBank/DDBJ databases">
        <authorList>
            <consortium name="Plant Systems Biology data submission"/>
        </authorList>
    </citation>
    <scope>NUCLEOTIDE SEQUENCE</scope>
    <source>
        <strain evidence="8">D6</strain>
    </source>
</reference>
<evidence type="ECO:0000256" key="5">
    <source>
        <dbReference type="ARBA" id="ARBA00023136"/>
    </source>
</evidence>
<feature type="transmembrane region" description="Helical" evidence="7">
    <location>
        <begin position="327"/>
        <end position="344"/>
    </location>
</feature>
<feature type="region of interest" description="Disordered" evidence="6">
    <location>
        <begin position="352"/>
        <end position="382"/>
    </location>
</feature>
<sequence>MASTNDNGGLVRLSCCALGICVCYMYYGMIQESLLSRQKIGPSFVLLIQCTTNTIVARLWQWIDQSMKASSPAAADKRIYDSMVGLHHPLLAATALCYVSAMVCSNESLHYVSYPTAVLAKSCKLIPTMAMGVLVEHKIYERMEWMAACCITMGIVLFNYSRMQGKNNDINEDSSWSGLALLSLSLLADGFLGSFQGLLKQKGYLEMPATGKKVPVRAPTATETMLFVNLYAIFFLIPLTMFNGQMEDGLAMLQGTLSSSHDPDEVGAHKTLLTGLVVLNLTVAVGQIFIFLTITWYSSLVCTTITTTRKFFTILLSVMYFGHHFTMLQWVSTGLVFCGLYLGIMGQRAKQQQQPTKKAEPMNDFSTTHFSPTRTKNGVKEE</sequence>
<dbReference type="GO" id="GO:0005789">
    <property type="term" value="C:endoplasmic reticulum membrane"/>
    <property type="evidence" value="ECO:0007669"/>
    <property type="project" value="TreeGrafter"/>
</dbReference>
<dbReference type="Pfam" id="PF08449">
    <property type="entry name" value="UAA"/>
    <property type="match status" value="1"/>
</dbReference>
<comment type="subcellular location">
    <subcellularLocation>
        <location evidence="1">Membrane</location>
        <topology evidence="1">Multi-pass membrane protein</topology>
    </subcellularLocation>
</comment>
<dbReference type="InterPro" id="IPR013657">
    <property type="entry name" value="SCL35B1-4/HUT1"/>
</dbReference>
<feature type="transmembrane region" description="Helical" evidence="7">
    <location>
        <begin position="145"/>
        <end position="163"/>
    </location>
</feature>